<name>A0A366M009_9ACTN</name>
<gene>
    <name evidence="3" type="ORF">DP939_16980</name>
</gene>
<organism evidence="3 4">
    <name type="scientific">Spongiactinospora rosea</name>
    <dbReference type="NCBI Taxonomy" id="2248750"/>
    <lineage>
        <taxon>Bacteria</taxon>
        <taxon>Bacillati</taxon>
        <taxon>Actinomycetota</taxon>
        <taxon>Actinomycetes</taxon>
        <taxon>Streptosporangiales</taxon>
        <taxon>Streptosporangiaceae</taxon>
        <taxon>Spongiactinospora</taxon>
    </lineage>
</organism>
<proteinExistence type="predicted"/>
<feature type="chain" id="PRO_5016578490" evidence="1">
    <location>
        <begin position="44"/>
        <end position="222"/>
    </location>
</feature>
<dbReference type="SUPFAM" id="SSF54001">
    <property type="entry name" value="Cysteine proteinases"/>
    <property type="match status" value="1"/>
</dbReference>
<dbReference type="Pfam" id="PF05257">
    <property type="entry name" value="CHAP"/>
    <property type="match status" value="1"/>
</dbReference>
<accession>A0A366M009</accession>
<dbReference type="EMBL" id="QMEY01000006">
    <property type="protein sequence ID" value="RBQ18894.1"/>
    <property type="molecule type" value="Genomic_DNA"/>
</dbReference>
<dbReference type="OrthoDB" id="5124837at2"/>
<evidence type="ECO:0000256" key="1">
    <source>
        <dbReference type="SAM" id="SignalP"/>
    </source>
</evidence>
<reference evidence="3 4" key="1">
    <citation type="submission" date="2018-06" db="EMBL/GenBank/DDBJ databases">
        <title>Sphaerisporangium craniellae sp. nov., isolated from a marine sponge in the South China Sea.</title>
        <authorList>
            <person name="Li L."/>
        </authorList>
    </citation>
    <scope>NUCLEOTIDE SEQUENCE [LARGE SCALE GENOMIC DNA]</scope>
    <source>
        <strain evidence="3 4">LHW63015</strain>
    </source>
</reference>
<feature type="domain" description="Peptidase C51" evidence="2">
    <location>
        <begin position="91"/>
        <end position="219"/>
    </location>
</feature>
<dbReference type="Proteomes" id="UP000253303">
    <property type="component" value="Unassembled WGS sequence"/>
</dbReference>
<dbReference type="InterPro" id="IPR038765">
    <property type="entry name" value="Papain-like_cys_pep_sf"/>
</dbReference>
<dbReference type="InterPro" id="IPR007921">
    <property type="entry name" value="CHAP_dom"/>
</dbReference>
<dbReference type="Gene3D" id="3.90.1720.10">
    <property type="entry name" value="endopeptidase domain like (from Nostoc punctiforme)"/>
    <property type="match status" value="1"/>
</dbReference>
<protein>
    <submittedName>
        <fullName evidence="3">CHAP domain-containing protein</fullName>
    </submittedName>
</protein>
<evidence type="ECO:0000259" key="2">
    <source>
        <dbReference type="PROSITE" id="PS50911"/>
    </source>
</evidence>
<keyword evidence="1" id="KW-0732">Signal</keyword>
<keyword evidence="4" id="KW-1185">Reference proteome</keyword>
<dbReference type="PROSITE" id="PS50911">
    <property type="entry name" value="CHAP"/>
    <property type="match status" value="1"/>
</dbReference>
<sequence length="222" mass="23495">MEARSPPLFLHRIAHAGKTRLLGAALGTAVFAGALTGVQAAHADTPTDTTAATAQTQQAVKAQDVINLALTQVGISENAAGGGTKFHQWYMASPRALETVARDGGSVSAYANAPWCAMFVSWVGEEAGARPSVGWDAYTVTHAKWFNDNQRWGTTPKPGAVVFFGWNGGKRFDDIDHVGFVIQDNGNGTLKTIEGNTGNGKVEVRTRPTSQVVGYGYPDYAA</sequence>
<evidence type="ECO:0000313" key="4">
    <source>
        <dbReference type="Proteomes" id="UP000253303"/>
    </source>
</evidence>
<feature type="signal peptide" evidence="1">
    <location>
        <begin position="1"/>
        <end position="43"/>
    </location>
</feature>
<evidence type="ECO:0000313" key="3">
    <source>
        <dbReference type="EMBL" id="RBQ18894.1"/>
    </source>
</evidence>
<comment type="caution">
    <text evidence="3">The sequence shown here is derived from an EMBL/GenBank/DDBJ whole genome shotgun (WGS) entry which is preliminary data.</text>
</comment>
<dbReference type="AlphaFoldDB" id="A0A366M009"/>